<feature type="domain" description="Methyl-accepting transducer" evidence="5">
    <location>
        <begin position="224"/>
        <end position="453"/>
    </location>
</feature>
<evidence type="ECO:0000259" key="5">
    <source>
        <dbReference type="PROSITE" id="PS50111"/>
    </source>
</evidence>
<evidence type="ECO:0000313" key="6">
    <source>
        <dbReference type="EMBL" id="MDC8785957.1"/>
    </source>
</evidence>
<evidence type="ECO:0000256" key="3">
    <source>
        <dbReference type="PROSITE-ProRule" id="PRU00284"/>
    </source>
</evidence>
<gene>
    <name evidence="6" type="ORF">PRZ01_12215</name>
</gene>
<dbReference type="PANTHER" id="PTHR43531">
    <property type="entry name" value="PROTEIN ICFG"/>
    <property type="match status" value="1"/>
</dbReference>
<reference evidence="6 7" key="1">
    <citation type="submission" date="2022-10" db="EMBL/GenBank/DDBJ databases">
        <title>paucibacter sp. hw8 Genome sequencing.</title>
        <authorList>
            <person name="Park S."/>
        </authorList>
    </citation>
    <scope>NUCLEOTIDE SEQUENCE [LARGE SCALE GENOMIC DNA]</scope>
    <source>
        <strain evidence="7">hw8</strain>
    </source>
</reference>
<keyword evidence="4" id="KW-0812">Transmembrane</keyword>
<dbReference type="PANTHER" id="PTHR43531:SF14">
    <property type="entry name" value="METHYL-ACCEPTING CHEMOTAXIS PROTEIN I-RELATED"/>
    <property type="match status" value="1"/>
</dbReference>
<dbReference type="Pfam" id="PF00015">
    <property type="entry name" value="MCPsignal"/>
    <property type="match status" value="1"/>
</dbReference>
<keyword evidence="4" id="KW-1133">Transmembrane helix</keyword>
<comment type="caution">
    <text evidence="6">The sequence shown here is derived from an EMBL/GenBank/DDBJ whole genome shotgun (WGS) entry which is preliminary data.</text>
</comment>
<dbReference type="PROSITE" id="PS50111">
    <property type="entry name" value="CHEMOTAXIS_TRANSDUC_2"/>
    <property type="match status" value="1"/>
</dbReference>
<accession>A0ABT5KSP4</accession>
<feature type="transmembrane region" description="Helical" evidence="4">
    <location>
        <begin position="12"/>
        <end position="31"/>
    </location>
</feature>
<keyword evidence="7" id="KW-1185">Reference proteome</keyword>
<keyword evidence="4" id="KW-0472">Membrane</keyword>
<dbReference type="CDD" id="cd11386">
    <property type="entry name" value="MCP_signal"/>
    <property type="match status" value="1"/>
</dbReference>
<dbReference type="InterPro" id="IPR004089">
    <property type="entry name" value="MCPsignal_dom"/>
</dbReference>
<name>A0ABT5KSP4_9BURK</name>
<keyword evidence="1" id="KW-0488">Methylation</keyword>
<dbReference type="Proteomes" id="UP001219862">
    <property type="component" value="Unassembled WGS sequence"/>
</dbReference>
<dbReference type="SMART" id="SM00283">
    <property type="entry name" value="MA"/>
    <property type="match status" value="1"/>
</dbReference>
<proteinExistence type="inferred from homology"/>
<evidence type="ECO:0000256" key="2">
    <source>
        <dbReference type="ARBA" id="ARBA00029447"/>
    </source>
</evidence>
<organism evidence="6 7">
    <name type="scientific">Roseateles koreensis</name>
    <dbReference type="NCBI Taxonomy" id="2987526"/>
    <lineage>
        <taxon>Bacteria</taxon>
        <taxon>Pseudomonadati</taxon>
        <taxon>Pseudomonadota</taxon>
        <taxon>Betaproteobacteria</taxon>
        <taxon>Burkholderiales</taxon>
        <taxon>Sphaerotilaceae</taxon>
        <taxon>Roseateles</taxon>
    </lineage>
</organism>
<evidence type="ECO:0000256" key="1">
    <source>
        <dbReference type="ARBA" id="ARBA00022481"/>
    </source>
</evidence>
<dbReference type="SUPFAM" id="SSF58104">
    <property type="entry name" value="Methyl-accepting chemotaxis protein (MCP) signaling domain"/>
    <property type="match status" value="1"/>
</dbReference>
<feature type="transmembrane region" description="Helical" evidence="4">
    <location>
        <begin position="65"/>
        <end position="83"/>
    </location>
</feature>
<evidence type="ECO:0000256" key="4">
    <source>
        <dbReference type="SAM" id="Phobius"/>
    </source>
</evidence>
<sequence>MIKTPWSDQSSIEADRLVVALLGMQCVYALVLGWTTAHLSTALMAVAILVVIAIGLLWKRLPGPWNALILTAMLGVSGNLEVYLDPGNFVAHEGMFVSLCVLLLYENWRPVVFAGLLFIGSRLAFQGWWDGGGMALTSQKVLMSNALSDVVMVSFLTALMAAYCVRQAKRTQDSFEMEFLVRAMGKDGPVRLHMDAIRVQSNGATRLKDVQIRMANTLKQVREVIFSVHSAAQEMSGSSAELKSRTDTTHQGLADSAMSLEQINVIVQESARASREAREYANSASVLANRGGDVVSQMVSAMQEIDGSSRRITDIIGVIDSIAFQTNILALNAAVEAARAGEQGRGFAVVASEVRSLAKRSSEAAREIKGLIGASVASVERGTRLADDAGKAMGELVASVKQVGQVFENLTADSSEHAQGIDVITSSVRELGLVTQQNVHVAERSGEMAYELQIQAAKLAEVLSAFRLGDDDAVERIRDEAQQAVARAQEQRSMNLTGPTVATAVGAGAASVDFF</sequence>
<feature type="transmembrane region" description="Helical" evidence="4">
    <location>
        <begin position="37"/>
        <end position="58"/>
    </location>
</feature>
<protein>
    <submittedName>
        <fullName evidence="6">Methyl-accepting chemotaxis protein</fullName>
    </submittedName>
</protein>
<keyword evidence="3" id="KW-0807">Transducer</keyword>
<dbReference type="Gene3D" id="1.10.287.950">
    <property type="entry name" value="Methyl-accepting chemotaxis protein"/>
    <property type="match status" value="1"/>
</dbReference>
<evidence type="ECO:0000313" key="7">
    <source>
        <dbReference type="Proteomes" id="UP001219862"/>
    </source>
</evidence>
<feature type="transmembrane region" description="Helical" evidence="4">
    <location>
        <begin position="141"/>
        <end position="165"/>
    </location>
</feature>
<dbReference type="EMBL" id="JAQQXS010000010">
    <property type="protein sequence ID" value="MDC8785957.1"/>
    <property type="molecule type" value="Genomic_DNA"/>
</dbReference>
<dbReference type="RefSeq" id="WP_273597072.1">
    <property type="nucleotide sequence ID" value="NZ_JAQQXS010000010.1"/>
</dbReference>
<comment type="similarity">
    <text evidence="2">Belongs to the methyl-accepting chemotaxis (MCP) protein family.</text>
</comment>
<dbReference type="InterPro" id="IPR051310">
    <property type="entry name" value="MCP_chemotaxis"/>
</dbReference>